<sequence>MDHSDLVAELPRIEKLTAAERLKIARDRRVNQILRHEQYERDFPLSVKKDKFFSNHRSNKRTGQNRGIHFVHSVILLEAAARNDIEEVRRLLLQGVCPDSQNEDGLTALHQCCIDDSESMMKLLLEFGANVNAEDSEKWTPLHAAATCGHLHLVKYLIGQGANMLAVNADGNMPYDICEDEPTLDYIESEMAREGVTQELIDEIRASTEKRMLTDLKNLAAQGESLEYVDYVGARPLHIAAANGYLSVVEFLLDQHVTTDSSDNDGWQPIHAAACWGHLEIVELLVQNGSDLNAQTKNHETPYDICEDPEMKSRIAALRTEQESRARAGNQKTKRTQSTSTNTRTHSIRRNSTRDKGQISKRQIKNEAIFVIHQDDERRTNHQNSNDKTKADDQSQRTTASADADAHTTASFSSRLINSNKRHAPPPPPPSSSYKADTGCDSMQPQFISSPILTTSAVNDSTIDIHVSVTINTKSPGVNSRSVPPPPPPPTTSVLSCSSSSSSSSVLLPQLLPSVHPVLSSSALPAVLYPVPSLSGGACTLADLKKQRSLFRVSGGGGVFDSVDSPHTNSTLRSVKSQKSAISNSFVIQPETELNVTKSPSSGNVSNGNPSPSNTWSSATKKDAIDDANSTVTSNASQSASLPKYQGETTELVGKKNASSSCCTLS</sequence>
<dbReference type="Pfam" id="PF12796">
    <property type="entry name" value="Ank_2"/>
    <property type="match status" value="2"/>
</dbReference>
<feature type="region of interest" description="Disordered" evidence="3">
    <location>
        <begin position="321"/>
        <end position="441"/>
    </location>
</feature>
<keyword evidence="5" id="KW-1185">Reference proteome</keyword>
<accession>A0ABQ9ZBF2</accession>
<dbReference type="Proteomes" id="UP001234178">
    <property type="component" value="Unassembled WGS sequence"/>
</dbReference>
<feature type="repeat" description="ANK" evidence="2">
    <location>
        <begin position="104"/>
        <end position="136"/>
    </location>
</feature>
<evidence type="ECO:0008006" key="6">
    <source>
        <dbReference type="Google" id="ProtNLM"/>
    </source>
</evidence>
<dbReference type="PRINTS" id="PR01415">
    <property type="entry name" value="ANKYRIN"/>
</dbReference>
<dbReference type="PROSITE" id="PS50088">
    <property type="entry name" value="ANK_REPEAT"/>
    <property type="match status" value="4"/>
</dbReference>
<dbReference type="EMBL" id="JAOYFB010000003">
    <property type="protein sequence ID" value="KAK4010237.1"/>
    <property type="molecule type" value="Genomic_DNA"/>
</dbReference>
<evidence type="ECO:0000256" key="2">
    <source>
        <dbReference type="PROSITE-ProRule" id="PRU00023"/>
    </source>
</evidence>
<comment type="caution">
    <text evidence="4">The sequence shown here is derived from an EMBL/GenBank/DDBJ whole genome shotgun (WGS) entry which is preliminary data.</text>
</comment>
<dbReference type="Gene3D" id="1.25.40.20">
    <property type="entry name" value="Ankyrin repeat-containing domain"/>
    <property type="match status" value="2"/>
</dbReference>
<feature type="repeat" description="ANK" evidence="2">
    <location>
        <begin position="232"/>
        <end position="264"/>
    </location>
</feature>
<dbReference type="PROSITE" id="PS50297">
    <property type="entry name" value="ANK_REP_REGION"/>
    <property type="match status" value="4"/>
</dbReference>
<dbReference type="InterPro" id="IPR002110">
    <property type="entry name" value="Ankyrin_rpt"/>
</dbReference>
<feature type="compositionally biased region" description="Low complexity" evidence="3">
    <location>
        <begin position="599"/>
        <end position="614"/>
    </location>
</feature>
<feature type="compositionally biased region" description="Polar residues" evidence="3">
    <location>
        <begin position="628"/>
        <end position="641"/>
    </location>
</feature>
<dbReference type="PANTHER" id="PTHR24179">
    <property type="entry name" value="PROTEIN PHOSPHATASE 1 REGULATORY SUBUNIT 12"/>
    <property type="match status" value="1"/>
</dbReference>
<feature type="region of interest" description="Disordered" evidence="3">
    <location>
        <begin position="557"/>
        <end position="576"/>
    </location>
</feature>
<evidence type="ECO:0000256" key="1">
    <source>
        <dbReference type="ARBA" id="ARBA00022737"/>
    </source>
</evidence>
<dbReference type="SMART" id="SM00248">
    <property type="entry name" value="ANK"/>
    <property type="match status" value="4"/>
</dbReference>
<evidence type="ECO:0000256" key="3">
    <source>
        <dbReference type="SAM" id="MobiDB-lite"/>
    </source>
</evidence>
<feature type="compositionally biased region" description="Polar residues" evidence="3">
    <location>
        <begin position="657"/>
        <end position="666"/>
    </location>
</feature>
<feature type="compositionally biased region" description="Polar residues" evidence="3">
    <location>
        <begin position="336"/>
        <end position="345"/>
    </location>
</feature>
<feature type="compositionally biased region" description="Low complexity" evidence="3">
    <location>
        <begin position="398"/>
        <end position="414"/>
    </location>
</feature>
<dbReference type="SUPFAM" id="SSF48403">
    <property type="entry name" value="Ankyrin repeat"/>
    <property type="match status" value="1"/>
</dbReference>
<feature type="repeat" description="ANK" evidence="2">
    <location>
        <begin position="137"/>
        <end position="169"/>
    </location>
</feature>
<keyword evidence="2" id="KW-0040">ANK repeat</keyword>
<protein>
    <recommendedName>
        <fullName evidence="6">Phosphatase 1 regulatory inhibitor subunit 16B</fullName>
    </recommendedName>
</protein>
<proteinExistence type="predicted"/>
<feature type="compositionally biased region" description="Basic and acidic residues" evidence="3">
    <location>
        <begin position="373"/>
        <end position="395"/>
    </location>
</feature>
<evidence type="ECO:0000313" key="5">
    <source>
        <dbReference type="Proteomes" id="UP001234178"/>
    </source>
</evidence>
<organism evidence="4 5">
    <name type="scientific">Daphnia magna</name>
    <dbReference type="NCBI Taxonomy" id="35525"/>
    <lineage>
        <taxon>Eukaryota</taxon>
        <taxon>Metazoa</taxon>
        <taxon>Ecdysozoa</taxon>
        <taxon>Arthropoda</taxon>
        <taxon>Crustacea</taxon>
        <taxon>Branchiopoda</taxon>
        <taxon>Diplostraca</taxon>
        <taxon>Cladocera</taxon>
        <taxon>Anomopoda</taxon>
        <taxon>Daphniidae</taxon>
        <taxon>Daphnia</taxon>
    </lineage>
</organism>
<name>A0ABQ9ZBF2_9CRUS</name>
<dbReference type="InterPro" id="IPR036770">
    <property type="entry name" value="Ankyrin_rpt-contain_sf"/>
</dbReference>
<feature type="region of interest" description="Disordered" evidence="3">
    <location>
        <begin position="593"/>
        <end position="666"/>
    </location>
</feature>
<evidence type="ECO:0000313" key="4">
    <source>
        <dbReference type="EMBL" id="KAK4010237.1"/>
    </source>
</evidence>
<dbReference type="PANTHER" id="PTHR24179:SF29">
    <property type="entry name" value="LD46604P"/>
    <property type="match status" value="1"/>
</dbReference>
<feature type="region of interest" description="Disordered" evidence="3">
    <location>
        <begin position="473"/>
        <end position="499"/>
    </location>
</feature>
<dbReference type="InterPro" id="IPR051226">
    <property type="entry name" value="PP1_Regulatory_Subunit"/>
</dbReference>
<keyword evidence="1" id="KW-0677">Repeat</keyword>
<feature type="repeat" description="ANK" evidence="2">
    <location>
        <begin position="265"/>
        <end position="297"/>
    </location>
</feature>
<reference evidence="4 5" key="1">
    <citation type="journal article" date="2023" name="Nucleic Acids Res.">
        <title>The hologenome of Daphnia magna reveals possible DNA methylation and microbiome-mediated evolution of the host genome.</title>
        <authorList>
            <person name="Chaturvedi A."/>
            <person name="Li X."/>
            <person name="Dhandapani V."/>
            <person name="Marshall H."/>
            <person name="Kissane S."/>
            <person name="Cuenca-Cambronero M."/>
            <person name="Asole G."/>
            <person name="Calvet F."/>
            <person name="Ruiz-Romero M."/>
            <person name="Marangio P."/>
            <person name="Guigo R."/>
            <person name="Rago D."/>
            <person name="Mirbahai L."/>
            <person name="Eastwood N."/>
            <person name="Colbourne J.K."/>
            <person name="Zhou J."/>
            <person name="Mallon E."/>
            <person name="Orsini L."/>
        </authorList>
    </citation>
    <scope>NUCLEOTIDE SEQUENCE [LARGE SCALE GENOMIC DNA]</scope>
    <source>
        <strain evidence="4">LRV0_1</strain>
    </source>
</reference>
<feature type="compositionally biased region" description="Polar residues" evidence="3">
    <location>
        <begin position="566"/>
        <end position="576"/>
    </location>
</feature>
<gene>
    <name evidence="4" type="ORF">OUZ56_019387</name>
</gene>